<keyword evidence="3" id="KW-1185">Reference proteome</keyword>
<dbReference type="RefSeq" id="WP_200674663.1">
    <property type="nucleotide sequence ID" value="NZ_JAACYA010000002.1"/>
</dbReference>
<dbReference type="EMBL" id="JAACYA010000002">
    <property type="protein sequence ID" value="MBK3333202.1"/>
    <property type="molecule type" value="Genomic_DNA"/>
</dbReference>
<name>A0ABS1GJU0_9AQUI</name>
<dbReference type="Pfam" id="PF16363">
    <property type="entry name" value="GDP_Man_Dehyd"/>
    <property type="match status" value="1"/>
</dbReference>
<sequence>MKELFNNIYEEKKVLITGHTGFKGSWLTLWLKQLGAEVIGYSLEPPTNPSLFETLQLEKEIVHIIGDIRDGKKLKEVFRKYQPDIVIHMAAQPLVRYSYINPKETYETNVIGTLNVFEAVKETESVRIVINVTSDKCYENREWVYGYRENDPMGGYDPYSSSKGCAEILTSAYRNSFFNPKDYGKTHHVALASVRAGNVIGGGDWAEDRLIPDCIRALSKEETIYIRNPNAIRPWQHVLEPLSGYLWLGALMWQDPIKYSEGWNFGPNDEDILTVEEIVKDVIKIWGNGEYKVNHDNKFHEAKLLKLDISKAHFYLKWKPVYNAKTALLETVNWYITYFSDTQNIYDFTVNQLLKYIDEAKNKELIWTK</sequence>
<dbReference type="Gene3D" id="3.40.50.720">
    <property type="entry name" value="NAD(P)-binding Rossmann-like Domain"/>
    <property type="match status" value="1"/>
</dbReference>
<gene>
    <name evidence="2" type="primary">rfbG</name>
    <name evidence="2" type="ORF">GWK41_08975</name>
</gene>
<protein>
    <submittedName>
        <fullName evidence="2">CDP-glucose 4,6-dehydratase</fullName>
        <ecNumber evidence="2">4.2.1.45</ecNumber>
    </submittedName>
</protein>
<accession>A0ABS1GJU0</accession>
<dbReference type="InterPro" id="IPR036291">
    <property type="entry name" value="NAD(P)-bd_dom_sf"/>
</dbReference>
<keyword evidence="2" id="KW-0456">Lyase</keyword>
<dbReference type="EC" id="4.2.1.45" evidence="2"/>
<dbReference type="InterPro" id="IPR013445">
    <property type="entry name" value="CDP_4_6_deHydtase"/>
</dbReference>
<evidence type="ECO:0000313" key="3">
    <source>
        <dbReference type="Proteomes" id="UP000772812"/>
    </source>
</evidence>
<evidence type="ECO:0000259" key="1">
    <source>
        <dbReference type="Pfam" id="PF16363"/>
    </source>
</evidence>
<dbReference type="GO" id="GO:0047733">
    <property type="term" value="F:CDP-glucose 4,6-dehydratase activity"/>
    <property type="evidence" value="ECO:0007669"/>
    <property type="project" value="UniProtKB-EC"/>
</dbReference>
<dbReference type="Proteomes" id="UP000772812">
    <property type="component" value="Unassembled WGS sequence"/>
</dbReference>
<reference evidence="2 3" key="1">
    <citation type="journal article" date="2021" name="Syst. Appl. Microbiol.">
        <title>Persephonella atlantica sp. nov.: How to adapt to physico-chemical gradients in high temperature hydrothermal habitats.</title>
        <authorList>
            <person name="Francois D.X."/>
            <person name="Godfroy A."/>
            <person name="Mathien C."/>
            <person name="Aube J."/>
            <person name="Cathalot C."/>
            <person name="Lesongeur F."/>
            <person name="L'Haridon S."/>
            <person name="Philippon X."/>
            <person name="Roussel E.G."/>
        </authorList>
    </citation>
    <scope>NUCLEOTIDE SEQUENCE [LARGE SCALE GENOMIC DNA]</scope>
    <source>
        <strain evidence="2 3">MO1340</strain>
    </source>
</reference>
<comment type="caution">
    <text evidence="2">The sequence shown here is derived from an EMBL/GenBank/DDBJ whole genome shotgun (WGS) entry which is preliminary data.</text>
</comment>
<dbReference type="CDD" id="cd05252">
    <property type="entry name" value="CDP_GD_SDR_e"/>
    <property type="match status" value="1"/>
</dbReference>
<dbReference type="SUPFAM" id="SSF51735">
    <property type="entry name" value="NAD(P)-binding Rossmann-fold domains"/>
    <property type="match status" value="1"/>
</dbReference>
<dbReference type="NCBIfam" id="TIGR02622">
    <property type="entry name" value="CDP_4_6_dhtase"/>
    <property type="match status" value="1"/>
</dbReference>
<feature type="domain" description="NAD(P)-binding" evidence="1">
    <location>
        <begin position="15"/>
        <end position="327"/>
    </location>
</feature>
<evidence type="ECO:0000313" key="2">
    <source>
        <dbReference type="EMBL" id="MBK3333202.1"/>
    </source>
</evidence>
<dbReference type="PANTHER" id="PTHR43000">
    <property type="entry name" value="DTDP-D-GLUCOSE 4,6-DEHYDRATASE-RELATED"/>
    <property type="match status" value="1"/>
</dbReference>
<proteinExistence type="predicted"/>
<dbReference type="Gene3D" id="3.90.25.10">
    <property type="entry name" value="UDP-galactose 4-epimerase, domain 1"/>
    <property type="match status" value="1"/>
</dbReference>
<dbReference type="InterPro" id="IPR016040">
    <property type="entry name" value="NAD(P)-bd_dom"/>
</dbReference>
<organism evidence="2 3">
    <name type="scientific">Persephonella atlantica</name>
    <dbReference type="NCBI Taxonomy" id="2699429"/>
    <lineage>
        <taxon>Bacteria</taxon>
        <taxon>Pseudomonadati</taxon>
        <taxon>Aquificota</taxon>
        <taxon>Aquificia</taxon>
        <taxon>Aquificales</taxon>
        <taxon>Hydrogenothermaceae</taxon>
        <taxon>Persephonella</taxon>
    </lineage>
</organism>